<evidence type="ECO:0000313" key="4">
    <source>
        <dbReference type="EMBL" id="SDQ68766.1"/>
    </source>
</evidence>
<dbReference type="PANTHER" id="PTHR11895">
    <property type="entry name" value="TRANSAMIDASE"/>
    <property type="match status" value="1"/>
</dbReference>
<protein>
    <submittedName>
        <fullName evidence="4">Aspartyl-tRNA(Asn)/glutamyl-tRNA(Gln) amidotransferase subunit A</fullName>
    </submittedName>
</protein>
<dbReference type="Proteomes" id="UP000181917">
    <property type="component" value="Unassembled WGS sequence"/>
</dbReference>
<evidence type="ECO:0000259" key="3">
    <source>
        <dbReference type="Pfam" id="PF01425"/>
    </source>
</evidence>
<evidence type="ECO:0000256" key="1">
    <source>
        <dbReference type="ARBA" id="ARBA00009199"/>
    </source>
</evidence>
<dbReference type="EMBL" id="FNKH01000002">
    <property type="protein sequence ID" value="SDQ68766.1"/>
    <property type="molecule type" value="Genomic_DNA"/>
</dbReference>
<keyword evidence="5" id="KW-1185">Reference proteome</keyword>
<dbReference type="InterPro" id="IPR036928">
    <property type="entry name" value="AS_sf"/>
</dbReference>
<dbReference type="InterPro" id="IPR023631">
    <property type="entry name" value="Amidase_dom"/>
</dbReference>
<proteinExistence type="inferred from homology"/>
<name>A0A1H1CYZ6_9MICC</name>
<dbReference type="PANTHER" id="PTHR11895:SF7">
    <property type="entry name" value="GLUTAMYL-TRNA(GLN) AMIDOTRANSFERASE SUBUNIT A, MITOCHONDRIAL"/>
    <property type="match status" value="1"/>
</dbReference>
<reference evidence="4 5" key="1">
    <citation type="submission" date="2016-10" db="EMBL/GenBank/DDBJ databases">
        <authorList>
            <person name="de Groot N.N."/>
        </authorList>
    </citation>
    <scope>NUCLEOTIDE SEQUENCE [LARGE SCALE GENOMIC DNA]</scope>
    <source>
        <strain evidence="4 5">DSM 20117</strain>
    </source>
</reference>
<dbReference type="KEGG" id="acry:AC20117_06710"/>
<dbReference type="SUPFAM" id="SSF75304">
    <property type="entry name" value="Amidase signature (AS) enzymes"/>
    <property type="match status" value="1"/>
</dbReference>
<evidence type="ECO:0000256" key="2">
    <source>
        <dbReference type="SAM" id="MobiDB-lite"/>
    </source>
</evidence>
<dbReference type="Pfam" id="PF01425">
    <property type="entry name" value="Amidase"/>
    <property type="match status" value="1"/>
</dbReference>
<feature type="domain" description="Amidase" evidence="3">
    <location>
        <begin position="25"/>
        <end position="438"/>
    </location>
</feature>
<keyword evidence="4" id="KW-0808">Transferase</keyword>
<dbReference type="GO" id="GO:0016740">
    <property type="term" value="F:transferase activity"/>
    <property type="evidence" value="ECO:0007669"/>
    <property type="project" value="UniProtKB-KW"/>
</dbReference>
<organism evidence="4 5">
    <name type="scientific">Crystallibacter crystallopoietes</name>
    <dbReference type="NCBI Taxonomy" id="37928"/>
    <lineage>
        <taxon>Bacteria</taxon>
        <taxon>Bacillati</taxon>
        <taxon>Actinomycetota</taxon>
        <taxon>Actinomycetes</taxon>
        <taxon>Micrococcales</taxon>
        <taxon>Micrococcaceae</taxon>
        <taxon>Crystallibacter</taxon>
    </lineage>
</organism>
<comment type="similarity">
    <text evidence="1">Belongs to the amidase family.</text>
</comment>
<accession>A0A1H1CYZ6</accession>
<dbReference type="Gene3D" id="3.90.1300.10">
    <property type="entry name" value="Amidase signature (AS) domain"/>
    <property type="match status" value="1"/>
</dbReference>
<dbReference type="OrthoDB" id="182039at2"/>
<dbReference type="InterPro" id="IPR000120">
    <property type="entry name" value="Amidase"/>
</dbReference>
<dbReference type="AlphaFoldDB" id="A0A1H1CYZ6"/>
<feature type="region of interest" description="Disordered" evidence="2">
    <location>
        <begin position="128"/>
        <end position="150"/>
    </location>
</feature>
<dbReference type="RefSeq" id="WP_074700385.1">
    <property type="nucleotide sequence ID" value="NZ_CP018863.1"/>
</dbReference>
<gene>
    <name evidence="4" type="ORF">SAMN04489742_2139</name>
</gene>
<evidence type="ECO:0000313" key="5">
    <source>
        <dbReference type="Proteomes" id="UP000181917"/>
    </source>
</evidence>
<sequence>MNEPWELTITDAAVLISSRKLGAVELLDSVLQRLDKTESYAQAWAYVDDSGAREAAGAADRLSLAGGSLGPLHGIPLGIKDVIDVRNMPTEAGSGALLGNIARSDAGAVRQLRHSGAVILGKTRTHEFAFGQGTPPSRNPRDPERYAGGSSIGSGVAVAVGSTPGAVGTDTGGSVRNPASINGLVGIKPSSGLISGSGLLNVSHTLDQIGPIARTVTDAANLFECMAGPEKVSRLRKKFPHSAGPAIRLGIDRRIWDDWAVTQQVKTVLERAIDDLQELGIDVIDLPLPQLSMALPASLAISLSEAAEHHRTRLEKASAHYLPGTRIMLETGSLIPSADVQLAREVQEYLRSLISGTMEEAGVGALISPTLPAVAPVESNMDHALTGEAGNNSLSSALQMLTTANLTGMPALSLPCGFAQGQPVGMHLMGPIFSEYTLFSIANAYETATEWNRHVPVRNLPVLTG</sequence>
<dbReference type="STRING" id="37928.SAMN04489742_2139"/>